<keyword evidence="4 6" id="KW-0233">DNA recombination</keyword>
<comment type="subunit">
    <text evidence="6">Homotetramer. Forms an RuvA(8)-RuvB(12)-Holliday junction (HJ) complex. HJ DNA is sandwiched between 2 RuvA tetramers; dsDNA enters through RuvA and exits via RuvB. An RuvB hexamer assembles on each DNA strand where it exits the tetramer. Each RuvB hexamer is contacted by two RuvA subunits (via domain III) on 2 adjacent RuvB subunits; this complex drives branch migration. In the full resolvosome a probable DNA-RuvA(4)-RuvB(12)-RuvC(2) complex forms which resolves the HJ.</text>
</comment>
<evidence type="ECO:0000256" key="6">
    <source>
        <dbReference type="HAMAP-Rule" id="MF_00031"/>
    </source>
</evidence>
<proteinExistence type="inferred from homology"/>
<dbReference type="InterPro" id="IPR013849">
    <property type="entry name" value="DNA_helicase_Holl-junc_RuvA_I"/>
</dbReference>
<evidence type="ECO:0000313" key="9">
    <source>
        <dbReference type="Proteomes" id="UP000177943"/>
    </source>
</evidence>
<gene>
    <name evidence="6" type="primary">ruvA</name>
    <name evidence="8" type="ORF">A3D56_02615</name>
</gene>
<dbReference type="SUPFAM" id="SSF47781">
    <property type="entry name" value="RuvA domain 2-like"/>
    <property type="match status" value="1"/>
</dbReference>
<comment type="function">
    <text evidence="6">The RuvA-RuvB-RuvC complex processes Holliday junction (HJ) DNA during genetic recombination and DNA repair, while the RuvA-RuvB complex plays an important role in the rescue of blocked DNA replication forks via replication fork reversal (RFR). RuvA specifically binds to HJ cruciform DNA, conferring on it an open structure. The RuvB hexamer acts as an ATP-dependent pump, pulling dsDNA into and through the RuvAB complex. HJ branch migration allows RuvC to scan DNA until it finds its consensus sequence, where it cleaves and resolves the cruciform DNA.</text>
</comment>
<dbReference type="Pfam" id="PF14520">
    <property type="entry name" value="HHH_5"/>
    <property type="match status" value="1"/>
</dbReference>
<dbReference type="GO" id="GO:0005524">
    <property type="term" value="F:ATP binding"/>
    <property type="evidence" value="ECO:0007669"/>
    <property type="project" value="InterPro"/>
</dbReference>
<evidence type="ECO:0000256" key="2">
    <source>
        <dbReference type="ARBA" id="ARBA00022763"/>
    </source>
</evidence>
<feature type="region of interest" description="Domain III" evidence="6">
    <location>
        <begin position="147"/>
        <end position="189"/>
    </location>
</feature>
<dbReference type="AlphaFoldDB" id="A0A1G2MS29"/>
<evidence type="ECO:0000259" key="7">
    <source>
        <dbReference type="SMART" id="SM00278"/>
    </source>
</evidence>
<dbReference type="InterPro" id="IPR003583">
    <property type="entry name" value="Hlx-hairpin-Hlx_DNA-bd_motif"/>
</dbReference>
<organism evidence="8 9">
    <name type="scientific">Candidatus Taylorbacteria bacterium RIFCSPHIGHO2_02_FULL_45_35</name>
    <dbReference type="NCBI Taxonomy" id="1802311"/>
    <lineage>
        <taxon>Bacteria</taxon>
        <taxon>Candidatus Tayloriibacteriota</taxon>
    </lineage>
</organism>
<comment type="subcellular location">
    <subcellularLocation>
        <location evidence="6">Cytoplasm</location>
    </subcellularLocation>
</comment>
<keyword evidence="5 6" id="KW-0234">DNA repair</keyword>
<dbReference type="GO" id="GO:0048476">
    <property type="term" value="C:Holliday junction resolvase complex"/>
    <property type="evidence" value="ECO:0007669"/>
    <property type="project" value="UniProtKB-UniRule"/>
</dbReference>
<keyword evidence="8" id="KW-0547">Nucleotide-binding</keyword>
<dbReference type="GO" id="GO:0005737">
    <property type="term" value="C:cytoplasm"/>
    <property type="evidence" value="ECO:0007669"/>
    <property type="project" value="UniProtKB-SubCell"/>
</dbReference>
<feature type="domain" description="Helix-hairpin-helix DNA-binding motif class 1" evidence="7">
    <location>
        <begin position="72"/>
        <end position="91"/>
    </location>
</feature>
<dbReference type="GO" id="GO:0006281">
    <property type="term" value="P:DNA repair"/>
    <property type="evidence" value="ECO:0007669"/>
    <property type="project" value="UniProtKB-UniRule"/>
</dbReference>
<evidence type="ECO:0000256" key="4">
    <source>
        <dbReference type="ARBA" id="ARBA00023172"/>
    </source>
</evidence>
<name>A0A1G2MS29_9BACT</name>
<dbReference type="EMBL" id="MHRP01000028">
    <property type="protein sequence ID" value="OHA26673.1"/>
    <property type="molecule type" value="Genomic_DNA"/>
</dbReference>
<comment type="similarity">
    <text evidence="6">Belongs to the RuvA family.</text>
</comment>
<accession>A0A1G2MS29</accession>
<dbReference type="SMART" id="SM00278">
    <property type="entry name" value="HhH1"/>
    <property type="match status" value="2"/>
</dbReference>
<dbReference type="InterPro" id="IPR011114">
    <property type="entry name" value="RuvA_C"/>
</dbReference>
<evidence type="ECO:0000256" key="1">
    <source>
        <dbReference type="ARBA" id="ARBA00022490"/>
    </source>
</evidence>
<dbReference type="GO" id="GO:0009379">
    <property type="term" value="C:Holliday junction helicase complex"/>
    <property type="evidence" value="ECO:0007669"/>
    <property type="project" value="InterPro"/>
</dbReference>
<dbReference type="Proteomes" id="UP000177943">
    <property type="component" value="Unassembled WGS sequence"/>
</dbReference>
<comment type="domain">
    <text evidence="6">Has three domains with a flexible linker between the domains II and III and assumes an 'L' shape. Domain III is highly mobile and contacts RuvB.</text>
</comment>
<sequence length="189" mass="20442">MISHLKGAIIQTFDSYTILDVAGVGYKVFVTGETLGKLKNGSEVSLWTHLVVKDDALDLYGFLDRENHDFFILLLTVSGVGPKSALAILNLVAVSTLRKAISKGDPSYLSKISGIGTKKAEKIVLELKDRLHLSKEEMKGELQDDADSIGALEALGYSGKEARDALKKIAPEISKTSDRIKAALKILGK</sequence>
<keyword evidence="8" id="KW-0347">Helicase</keyword>
<evidence type="ECO:0000313" key="8">
    <source>
        <dbReference type="EMBL" id="OHA26673.1"/>
    </source>
</evidence>
<dbReference type="InterPro" id="IPR000085">
    <property type="entry name" value="RuvA"/>
</dbReference>
<comment type="caution">
    <text evidence="6">Lacks conserved residue(s) required for the propagation of feature annotation.</text>
</comment>
<comment type="caution">
    <text evidence="8">The sequence shown here is derived from an EMBL/GenBank/DDBJ whole genome shotgun (WGS) entry which is preliminary data.</text>
</comment>
<dbReference type="GO" id="GO:0000400">
    <property type="term" value="F:four-way junction DNA binding"/>
    <property type="evidence" value="ECO:0007669"/>
    <property type="project" value="UniProtKB-UniRule"/>
</dbReference>
<evidence type="ECO:0000256" key="5">
    <source>
        <dbReference type="ARBA" id="ARBA00023204"/>
    </source>
</evidence>
<dbReference type="Pfam" id="PF07499">
    <property type="entry name" value="RuvA_C"/>
    <property type="match status" value="1"/>
</dbReference>
<dbReference type="Gene3D" id="1.10.8.10">
    <property type="entry name" value="DNA helicase RuvA subunit, C-terminal domain"/>
    <property type="match status" value="1"/>
</dbReference>
<dbReference type="CDD" id="cd14332">
    <property type="entry name" value="UBA_RuvA_C"/>
    <property type="match status" value="1"/>
</dbReference>
<dbReference type="InterPro" id="IPR036267">
    <property type="entry name" value="RuvA_C_sf"/>
</dbReference>
<dbReference type="InterPro" id="IPR010994">
    <property type="entry name" value="RuvA_2-like"/>
</dbReference>
<keyword evidence="1 6" id="KW-0963">Cytoplasm</keyword>
<dbReference type="HAMAP" id="MF_00031">
    <property type="entry name" value="DNA_HJ_migration_RuvA"/>
    <property type="match status" value="1"/>
</dbReference>
<keyword evidence="8" id="KW-0378">Hydrolase</keyword>
<keyword evidence="8" id="KW-0067">ATP-binding</keyword>
<dbReference type="GO" id="GO:0006310">
    <property type="term" value="P:DNA recombination"/>
    <property type="evidence" value="ECO:0007669"/>
    <property type="project" value="UniProtKB-UniRule"/>
</dbReference>
<keyword evidence="2 6" id="KW-0227">DNA damage</keyword>
<protein>
    <recommendedName>
        <fullName evidence="6">Holliday junction branch migration complex subunit RuvA</fullName>
    </recommendedName>
</protein>
<dbReference type="Gene3D" id="1.10.150.20">
    <property type="entry name" value="5' to 3' exonuclease, C-terminal subdomain"/>
    <property type="match status" value="1"/>
</dbReference>
<dbReference type="GO" id="GO:0009378">
    <property type="term" value="F:four-way junction helicase activity"/>
    <property type="evidence" value="ECO:0007669"/>
    <property type="project" value="InterPro"/>
</dbReference>
<dbReference type="SUPFAM" id="SSF46929">
    <property type="entry name" value="DNA helicase RuvA subunit, C-terminal domain"/>
    <property type="match status" value="1"/>
</dbReference>
<dbReference type="NCBIfam" id="TIGR00084">
    <property type="entry name" value="ruvA"/>
    <property type="match status" value="1"/>
</dbReference>
<dbReference type="InterPro" id="IPR012340">
    <property type="entry name" value="NA-bd_OB-fold"/>
</dbReference>
<feature type="domain" description="Helix-hairpin-helix DNA-binding motif class 1" evidence="7">
    <location>
        <begin position="107"/>
        <end position="126"/>
    </location>
</feature>
<reference evidence="8 9" key="1">
    <citation type="journal article" date="2016" name="Nat. Commun.">
        <title>Thousands of microbial genomes shed light on interconnected biogeochemical processes in an aquifer system.</title>
        <authorList>
            <person name="Anantharaman K."/>
            <person name="Brown C.T."/>
            <person name="Hug L.A."/>
            <person name="Sharon I."/>
            <person name="Castelle C.J."/>
            <person name="Probst A.J."/>
            <person name="Thomas B.C."/>
            <person name="Singh A."/>
            <person name="Wilkins M.J."/>
            <person name="Karaoz U."/>
            <person name="Brodie E.L."/>
            <person name="Williams K.H."/>
            <person name="Hubbard S.S."/>
            <person name="Banfield J.F."/>
        </authorList>
    </citation>
    <scope>NUCLEOTIDE SEQUENCE [LARGE SCALE GENOMIC DNA]</scope>
</reference>
<dbReference type="Gene3D" id="2.40.50.140">
    <property type="entry name" value="Nucleic acid-binding proteins"/>
    <property type="match status" value="1"/>
</dbReference>
<keyword evidence="3 6" id="KW-0238">DNA-binding</keyword>
<dbReference type="Pfam" id="PF01330">
    <property type="entry name" value="RuvA_N"/>
    <property type="match status" value="1"/>
</dbReference>
<dbReference type="SUPFAM" id="SSF50249">
    <property type="entry name" value="Nucleic acid-binding proteins"/>
    <property type="match status" value="1"/>
</dbReference>
<evidence type="ECO:0000256" key="3">
    <source>
        <dbReference type="ARBA" id="ARBA00023125"/>
    </source>
</evidence>